<reference evidence="5" key="1">
    <citation type="submission" date="2009-10" db="EMBL/GenBank/DDBJ databases">
        <title>Complete sequence of chromosome of Methanocaldococcus vulcanius M7.</title>
        <authorList>
            <consortium name="US DOE Joint Genome Institute"/>
            <person name="Lucas S."/>
            <person name="Copeland A."/>
            <person name="Lapidus A."/>
            <person name="Glavina del Rio T."/>
            <person name="Dalin E."/>
            <person name="Tice H."/>
            <person name="Bruce D."/>
            <person name="Goodwin L."/>
            <person name="Pitluck S."/>
            <person name="Lcollab F.I."/>
            <person name="Brettin T."/>
            <person name="Detter J.C."/>
            <person name="Han C."/>
            <person name="Tapia R."/>
            <person name="Kuske C.R."/>
            <person name="Schmutz J."/>
            <person name="Larimer F."/>
            <person name="Land M."/>
            <person name="Hauser L."/>
            <person name="Kyrpides N."/>
            <person name="Ovchinikova G."/>
            <person name="Sieprawska-Lupa M."/>
            <person name="Whitman W.B."/>
            <person name="Woyke T."/>
        </authorList>
    </citation>
    <scope>NUCLEOTIDE SEQUENCE [LARGE SCALE GENOMIC DNA]</scope>
    <source>
        <strain evidence="5">M7</strain>
    </source>
</reference>
<dbReference type="GeneID" id="8512599"/>
<dbReference type="Gene3D" id="1.10.10.10">
    <property type="entry name" value="Winged helix-like DNA-binding domain superfamily/Winged helix DNA-binding domain"/>
    <property type="match status" value="1"/>
</dbReference>
<keyword evidence="6" id="KW-1185">Reference proteome</keyword>
<dbReference type="OrthoDB" id="46231at2157"/>
<organism evidence="5 6">
    <name type="scientific">Methanocaldococcus vulcanius (strain ATCC 700851 / DSM 12094 / M7)</name>
    <name type="common">Methanococcus vulcanius</name>
    <dbReference type="NCBI Taxonomy" id="579137"/>
    <lineage>
        <taxon>Archaea</taxon>
        <taxon>Methanobacteriati</taxon>
        <taxon>Methanobacteriota</taxon>
        <taxon>Methanomada group</taxon>
        <taxon>Methanococci</taxon>
        <taxon>Methanococcales</taxon>
        <taxon>Methanocaldococcaceae</taxon>
        <taxon>Methanocaldococcus</taxon>
    </lineage>
</organism>
<proteinExistence type="predicted"/>
<keyword evidence="3" id="KW-0804">Transcription</keyword>
<dbReference type="InterPro" id="IPR011991">
    <property type="entry name" value="ArsR-like_HTH"/>
</dbReference>
<protein>
    <submittedName>
        <fullName evidence="5">Transcriptional regulator, ArsR family</fullName>
    </submittedName>
</protein>
<dbReference type="InterPro" id="IPR001845">
    <property type="entry name" value="HTH_ArsR_DNA-bd_dom"/>
</dbReference>
<evidence type="ECO:0000256" key="1">
    <source>
        <dbReference type="ARBA" id="ARBA00023015"/>
    </source>
</evidence>
<dbReference type="SUPFAM" id="SSF46785">
    <property type="entry name" value="Winged helix' DNA-binding domain"/>
    <property type="match status" value="1"/>
</dbReference>
<dbReference type="SMART" id="SM00418">
    <property type="entry name" value="HTH_ARSR"/>
    <property type="match status" value="1"/>
</dbReference>
<dbReference type="Pfam" id="PF12840">
    <property type="entry name" value="HTH_20"/>
    <property type="match status" value="1"/>
</dbReference>
<dbReference type="PROSITE" id="PS50987">
    <property type="entry name" value="HTH_ARSR_2"/>
    <property type="match status" value="1"/>
</dbReference>
<evidence type="ECO:0000256" key="2">
    <source>
        <dbReference type="ARBA" id="ARBA00023125"/>
    </source>
</evidence>
<dbReference type="PANTHER" id="PTHR33154:SF33">
    <property type="entry name" value="TRANSCRIPTIONAL REPRESSOR SDPR"/>
    <property type="match status" value="1"/>
</dbReference>
<dbReference type="eggNOG" id="arCOG01679">
    <property type="taxonomic scope" value="Archaea"/>
</dbReference>
<dbReference type="CDD" id="cd00090">
    <property type="entry name" value="HTH_ARSR"/>
    <property type="match status" value="1"/>
</dbReference>
<dbReference type="KEGG" id="mvu:Metvu_0270"/>
<dbReference type="Proteomes" id="UP000002063">
    <property type="component" value="Chromosome"/>
</dbReference>
<dbReference type="InterPro" id="IPR036388">
    <property type="entry name" value="WH-like_DNA-bd_sf"/>
</dbReference>
<accession>C9REY5</accession>
<dbReference type="STRING" id="579137.Metvu_0270"/>
<feature type="domain" description="HTH arsR-type" evidence="4">
    <location>
        <begin position="1"/>
        <end position="100"/>
    </location>
</feature>
<evidence type="ECO:0000313" key="5">
    <source>
        <dbReference type="EMBL" id="ACX72137.1"/>
    </source>
</evidence>
<keyword evidence="2" id="KW-0238">DNA-binding</keyword>
<dbReference type="InterPro" id="IPR051081">
    <property type="entry name" value="HTH_MetalResp_TranReg"/>
</dbReference>
<dbReference type="EMBL" id="CP001787">
    <property type="protein sequence ID" value="ACX72137.1"/>
    <property type="molecule type" value="Genomic_DNA"/>
</dbReference>
<evidence type="ECO:0000259" key="4">
    <source>
        <dbReference type="PROSITE" id="PS50987"/>
    </source>
</evidence>
<evidence type="ECO:0000256" key="3">
    <source>
        <dbReference type="ARBA" id="ARBA00023163"/>
    </source>
</evidence>
<evidence type="ECO:0000313" key="6">
    <source>
        <dbReference type="Proteomes" id="UP000002063"/>
    </source>
</evidence>
<dbReference type="GO" id="GO:0003677">
    <property type="term" value="F:DNA binding"/>
    <property type="evidence" value="ECO:0007669"/>
    <property type="project" value="UniProtKB-KW"/>
</dbReference>
<dbReference type="RefSeq" id="WP_012819681.1">
    <property type="nucleotide sequence ID" value="NC_013407.1"/>
</dbReference>
<dbReference type="PANTHER" id="PTHR33154">
    <property type="entry name" value="TRANSCRIPTIONAL REGULATOR, ARSR FAMILY"/>
    <property type="match status" value="1"/>
</dbReference>
<dbReference type="GO" id="GO:0003700">
    <property type="term" value="F:DNA-binding transcription factor activity"/>
    <property type="evidence" value="ECO:0007669"/>
    <property type="project" value="InterPro"/>
</dbReference>
<dbReference type="AlphaFoldDB" id="C9REY5"/>
<sequence>MSEEIERSLKMFKALSHPTRLKILAMCLDKELSSKEIRRSLNISKPLLISHIKKLVDAELLECRIEFDRERSILRKYYKTKEDLMIDLPNLLYKIKKQLN</sequence>
<dbReference type="HOGENOM" id="CLU_097806_9_0_2"/>
<name>C9REY5_METVM</name>
<keyword evidence="1" id="KW-0805">Transcription regulation</keyword>
<dbReference type="InterPro" id="IPR036390">
    <property type="entry name" value="WH_DNA-bd_sf"/>
</dbReference>
<gene>
    <name evidence="5" type="ordered locus">Metvu_0270</name>
</gene>